<dbReference type="PRINTS" id="PR00633">
    <property type="entry name" value="RCCNDNSATION"/>
</dbReference>
<protein>
    <submittedName>
        <fullName evidence="4">Uncharacterized protein</fullName>
    </submittedName>
</protein>
<feature type="repeat" description="RCC1" evidence="1">
    <location>
        <begin position="488"/>
        <end position="538"/>
    </location>
</feature>
<dbReference type="InterPro" id="IPR051984">
    <property type="entry name" value="Alsin"/>
</dbReference>
<dbReference type="Proteomes" id="UP000887540">
    <property type="component" value="Unplaced"/>
</dbReference>
<evidence type="ECO:0000313" key="3">
    <source>
        <dbReference type="Proteomes" id="UP000887540"/>
    </source>
</evidence>
<accession>A0A914CE20</accession>
<evidence type="ECO:0000256" key="1">
    <source>
        <dbReference type="PROSITE-ProRule" id="PRU00235"/>
    </source>
</evidence>
<evidence type="ECO:0000256" key="2">
    <source>
        <dbReference type="SAM" id="MobiDB-lite"/>
    </source>
</evidence>
<feature type="compositionally biased region" description="Polar residues" evidence="2">
    <location>
        <begin position="223"/>
        <end position="237"/>
    </location>
</feature>
<feature type="compositionally biased region" description="Polar residues" evidence="2">
    <location>
        <begin position="459"/>
        <end position="468"/>
    </location>
</feature>
<proteinExistence type="predicted"/>
<feature type="repeat" description="RCC1" evidence="1">
    <location>
        <begin position="339"/>
        <end position="389"/>
    </location>
</feature>
<feature type="region of interest" description="Disordered" evidence="2">
    <location>
        <begin position="445"/>
        <end position="480"/>
    </location>
</feature>
<dbReference type="WBParaSite" id="ACRNAN_Path_855.g3308.t1">
    <property type="protein sequence ID" value="ACRNAN_Path_855.g3308.t1"/>
    <property type="gene ID" value="ACRNAN_Path_855.g3308"/>
</dbReference>
<dbReference type="InterPro" id="IPR000408">
    <property type="entry name" value="Reg_chr_condens"/>
</dbReference>
<feature type="compositionally biased region" description="Low complexity" evidence="2">
    <location>
        <begin position="178"/>
        <end position="190"/>
    </location>
</feature>
<feature type="region of interest" description="Disordered" evidence="2">
    <location>
        <begin position="297"/>
        <end position="332"/>
    </location>
</feature>
<feature type="compositionally biased region" description="Polar residues" evidence="2">
    <location>
        <begin position="310"/>
        <end position="319"/>
    </location>
</feature>
<name>A0A914CE20_9BILA</name>
<feature type="region of interest" description="Disordered" evidence="2">
    <location>
        <begin position="167"/>
        <end position="190"/>
    </location>
</feature>
<dbReference type="PANTHER" id="PTHR46089:SF4">
    <property type="entry name" value="VPS9 DOMAIN-CONTAINING PROTEIN"/>
    <property type="match status" value="1"/>
</dbReference>
<keyword evidence="3" id="KW-1185">Reference proteome</keyword>
<dbReference type="AlphaFoldDB" id="A0A914CE20"/>
<dbReference type="Gene3D" id="2.130.10.30">
    <property type="entry name" value="Regulator of chromosome condensation 1/beta-lactamase-inhibitor protein II"/>
    <property type="match status" value="3"/>
</dbReference>
<dbReference type="SUPFAM" id="SSF50985">
    <property type="entry name" value="RCC1/BLIP-II"/>
    <property type="match status" value="2"/>
</dbReference>
<feature type="region of interest" description="Disordered" evidence="2">
    <location>
        <begin position="204"/>
        <end position="257"/>
    </location>
</feature>
<dbReference type="InterPro" id="IPR009091">
    <property type="entry name" value="RCC1/BLIP-II"/>
</dbReference>
<dbReference type="Pfam" id="PF00415">
    <property type="entry name" value="RCC1"/>
    <property type="match status" value="2"/>
</dbReference>
<dbReference type="PANTHER" id="PTHR46089">
    <property type="entry name" value="ALSIN HOMOLOG"/>
    <property type="match status" value="1"/>
</dbReference>
<organism evidence="3 4">
    <name type="scientific">Acrobeloides nanus</name>
    <dbReference type="NCBI Taxonomy" id="290746"/>
    <lineage>
        <taxon>Eukaryota</taxon>
        <taxon>Metazoa</taxon>
        <taxon>Ecdysozoa</taxon>
        <taxon>Nematoda</taxon>
        <taxon>Chromadorea</taxon>
        <taxon>Rhabditida</taxon>
        <taxon>Tylenchina</taxon>
        <taxon>Cephalobomorpha</taxon>
        <taxon>Cephaloboidea</taxon>
        <taxon>Cephalobidae</taxon>
        <taxon>Acrobeloides</taxon>
    </lineage>
</organism>
<sequence>MGSDKGQCGVITNEPVRNFTLICLLPSTFICPHGLKCGDASNFSITDVTCTQSTVFILDNKAQIWSYGNGKIIRDKSGEKIEVIRVPFSKPVRQIASGRNHCIALVESITSNASEESKELTTSESTTSLNLKSCPQCVEDAQLRLSVFMREADKQADEDASVVTLETSPFETLLPDETSSTQSPSTSNLSSHLSRFKWHFPSMGMLKRSPESPGRKLAKTNPKKTNQPSTTWHTNSLPIDATPKSTRPRPRKGNSTEIELKTIPKKSSPTRINADLAGSIHFSFVCLDNVLSSDESCQSESDFGSKRPSLATSTTISESMSEDSKNTITSKTPTSETFYEVWTWGNNEFGQLGHADTISKKEPQKVKAINGPVMKISAGNDHNVVLMATGEAYVWGSNANGQFKQLNHQFITYPTPLKLGSESSLLDVHASGDTLSVIVTGHDESCQSESDFGSKRPSLATSTTISESMSEDSKNTITSKTSTPETFYEVWTWGNNEFGQLGHADTISKKEPQKVKAINGPVMKISAGNDHNVVLMATGEAYVWGSNANGQFKQLNHQFITYPTPLKLGSESSLLDVHASGDTLSVIVTGHGASPTAYHFSKNHSKIANSPTIHFSHIEKEGWPLNITSYEDGNSLLLGYMPKKDEETNYATLDAVKKVSKLLNSTKMVFQLADLSKKLHTQTDIPTSQNEVSILLNSLSQALNTWSTTVSRLSETCLNLLCTQGSIKLHGKSDFKIQQLVQSLLTLHFAYIEGVAYRCFSDVDIGNDLSTLIERLTLEYGTESSQQYRRLKNLFRLPFEHFNQLRETFTSVTVGFFSNFKKENFLKILFDG</sequence>
<reference evidence="4" key="1">
    <citation type="submission" date="2022-11" db="UniProtKB">
        <authorList>
            <consortium name="WormBaseParasite"/>
        </authorList>
    </citation>
    <scope>IDENTIFICATION</scope>
</reference>
<dbReference type="PROSITE" id="PS50012">
    <property type="entry name" value="RCC1_3"/>
    <property type="match status" value="2"/>
</dbReference>
<evidence type="ECO:0000313" key="4">
    <source>
        <dbReference type="WBParaSite" id="ACRNAN_Path_855.g3308.t1"/>
    </source>
</evidence>